<proteinExistence type="predicted"/>
<accession>A0AAV7EE47</accession>
<feature type="chain" id="PRO_5043518446" description="Secreted protein" evidence="1">
    <location>
        <begin position="26"/>
        <end position="148"/>
    </location>
</feature>
<name>A0AAV7EE47_ARIFI</name>
<keyword evidence="1" id="KW-0732">Signal</keyword>
<sequence length="148" mass="16238">MSKSFYLCLLLAFTIISDGFSPVEAGKNKYINVCDIYGKNSAACKDFEGARPRPWNPYLRGCQKSQLCRQKKNTKFVGAGGSARDANLNPRLCNEYFSPTEAGDENKQIHLCGENGEGCKDLKVVVSTPASPYEGCLKNKNCGEGPRE</sequence>
<organism evidence="2 3">
    <name type="scientific">Aristolochia fimbriata</name>
    <name type="common">White veined hardy Dutchman's pipe vine</name>
    <dbReference type="NCBI Taxonomy" id="158543"/>
    <lineage>
        <taxon>Eukaryota</taxon>
        <taxon>Viridiplantae</taxon>
        <taxon>Streptophyta</taxon>
        <taxon>Embryophyta</taxon>
        <taxon>Tracheophyta</taxon>
        <taxon>Spermatophyta</taxon>
        <taxon>Magnoliopsida</taxon>
        <taxon>Magnoliidae</taxon>
        <taxon>Piperales</taxon>
        <taxon>Aristolochiaceae</taxon>
        <taxon>Aristolochia</taxon>
    </lineage>
</organism>
<dbReference type="Proteomes" id="UP000825729">
    <property type="component" value="Unassembled WGS sequence"/>
</dbReference>
<comment type="caution">
    <text evidence="2">The sequence shown here is derived from an EMBL/GenBank/DDBJ whole genome shotgun (WGS) entry which is preliminary data.</text>
</comment>
<evidence type="ECO:0000256" key="1">
    <source>
        <dbReference type="SAM" id="SignalP"/>
    </source>
</evidence>
<dbReference type="EMBL" id="JAINDJ010000005">
    <property type="protein sequence ID" value="KAG9446041.1"/>
    <property type="molecule type" value="Genomic_DNA"/>
</dbReference>
<feature type="signal peptide" evidence="1">
    <location>
        <begin position="1"/>
        <end position="25"/>
    </location>
</feature>
<reference evidence="2 3" key="1">
    <citation type="submission" date="2021-07" db="EMBL/GenBank/DDBJ databases">
        <title>The Aristolochia fimbriata genome: insights into angiosperm evolution, floral development and chemical biosynthesis.</title>
        <authorList>
            <person name="Jiao Y."/>
        </authorList>
    </citation>
    <scope>NUCLEOTIDE SEQUENCE [LARGE SCALE GENOMIC DNA]</scope>
    <source>
        <strain evidence="2">IBCAS-2021</strain>
        <tissue evidence="2">Leaf</tissue>
    </source>
</reference>
<evidence type="ECO:0000313" key="3">
    <source>
        <dbReference type="Proteomes" id="UP000825729"/>
    </source>
</evidence>
<gene>
    <name evidence="2" type="ORF">H6P81_012169</name>
</gene>
<dbReference type="AlphaFoldDB" id="A0AAV7EE47"/>
<keyword evidence="3" id="KW-1185">Reference proteome</keyword>
<evidence type="ECO:0000313" key="2">
    <source>
        <dbReference type="EMBL" id="KAG9446041.1"/>
    </source>
</evidence>
<protein>
    <recommendedName>
        <fullName evidence="4">Secreted protein</fullName>
    </recommendedName>
</protein>
<evidence type="ECO:0008006" key="4">
    <source>
        <dbReference type="Google" id="ProtNLM"/>
    </source>
</evidence>